<organism evidence="1">
    <name type="scientific">Anopheles sinensis</name>
    <name type="common">Mosquito</name>
    <dbReference type="NCBI Taxonomy" id="74873"/>
    <lineage>
        <taxon>Eukaryota</taxon>
        <taxon>Metazoa</taxon>
        <taxon>Ecdysozoa</taxon>
        <taxon>Arthropoda</taxon>
        <taxon>Hexapoda</taxon>
        <taxon>Insecta</taxon>
        <taxon>Pterygota</taxon>
        <taxon>Neoptera</taxon>
        <taxon>Endopterygota</taxon>
        <taxon>Diptera</taxon>
        <taxon>Nematocera</taxon>
        <taxon>Culicoidea</taxon>
        <taxon>Culicidae</taxon>
        <taxon>Anophelinae</taxon>
        <taxon>Anopheles</taxon>
    </lineage>
</organism>
<evidence type="ECO:0000313" key="1">
    <source>
        <dbReference type="EMBL" id="KFB37396.1"/>
    </source>
</evidence>
<proteinExistence type="predicted"/>
<dbReference type="EMBL" id="ATLV01013169">
    <property type="status" value="NOT_ANNOTATED_CDS"/>
    <property type="molecule type" value="Genomic_DNA"/>
</dbReference>
<name>A0A084VHF2_ANOSI</name>
<sequence length="164" mass="18231">MEDTFPRKEAPGGQLVARLVEDISTGHDPTGRKMEMNGSESDFPTILLRFAHKTNISTHRRVGGWCIYALGSAICFKDRKSFAFLVSNPFRGCDIVFSRCDSWRDRKFSFGSRSGNNSGCCFVCGCLLTSNQSPVSGRRRKDSTVQLLADQVTTRPTRNVPSRG</sequence>
<dbReference type="EnsemblMetazoa" id="ASIC004695-RA">
    <property type="protein sequence ID" value="ASIC004695-PA"/>
    <property type="gene ID" value="ASIC004695"/>
</dbReference>
<gene>
    <name evidence="1" type="ORF">ZHAS_00004695</name>
</gene>
<evidence type="ECO:0000313" key="2">
    <source>
        <dbReference type="EnsemblMetazoa" id="ASIC004695-PA"/>
    </source>
</evidence>
<dbReference type="Proteomes" id="UP000030765">
    <property type="component" value="Unassembled WGS sequence"/>
</dbReference>
<keyword evidence="3" id="KW-1185">Reference proteome</keyword>
<reference evidence="2" key="2">
    <citation type="submission" date="2020-05" db="UniProtKB">
        <authorList>
            <consortium name="EnsemblMetazoa"/>
        </authorList>
    </citation>
    <scope>IDENTIFICATION</scope>
</reference>
<protein>
    <submittedName>
        <fullName evidence="1 2">Uncharacterized protein</fullName>
    </submittedName>
</protein>
<reference evidence="1 3" key="1">
    <citation type="journal article" date="2014" name="BMC Genomics">
        <title>Genome sequence of Anopheles sinensis provides insight into genetics basis of mosquito competence for malaria parasites.</title>
        <authorList>
            <person name="Zhou D."/>
            <person name="Zhang D."/>
            <person name="Ding G."/>
            <person name="Shi L."/>
            <person name="Hou Q."/>
            <person name="Ye Y."/>
            <person name="Xu Y."/>
            <person name="Zhou H."/>
            <person name="Xiong C."/>
            <person name="Li S."/>
            <person name="Yu J."/>
            <person name="Hong S."/>
            <person name="Yu X."/>
            <person name="Zou P."/>
            <person name="Chen C."/>
            <person name="Chang X."/>
            <person name="Wang W."/>
            <person name="Lv Y."/>
            <person name="Sun Y."/>
            <person name="Ma L."/>
            <person name="Shen B."/>
            <person name="Zhu C."/>
        </authorList>
    </citation>
    <scope>NUCLEOTIDE SEQUENCE [LARGE SCALE GENOMIC DNA]</scope>
</reference>
<dbReference type="VEuPathDB" id="VectorBase:ASIC004695"/>
<accession>A0A084VHF2</accession>
<dbReference type="AlphaFoldDB" id="A0A084VHF2"/>
<dbReference type="EMBL" id="KE524842">
    <property type="protein sequence ID" value="KFB37396.1"/>
    <property type="molecule type" value="Genomic_DNA"/>
</dbReference>
<evidence type="ECO:0000313" key="3">
    <source>
        <dbReference type="Proteomes" id="UP000030765"/>
    </source>
</evidence>